<dbReference type="GO" id="GO:0005576">
    <property type="term" value="C:extracellular region"/>
    <property type="evidence" value="ECO:0007669"/>
    <property type="project" value="TreeGrafter"/>
</dbReference>
<evidence type="ECO:0000256" key="7">
    <source>
        <dbReference type="ARBA" id="ARBA00022984"/>
    </source>
</evidence>
<dbReference type="GO" id="GO:0016757">
    <property type="term" value="F:glycosyltransferase activity"/>
    <property type="evidence" value="ECO:0007669"/>
    <property type="project" value="UniProtKB-KW"/>
</dbReference>
<dbReference type="InterPro" id="IPR050979">
    <property type="entry name" value="LD-transpeptidase"/>
</dbReference>
<dbReference type="GO" id="GO:0018104">
    <property type="term" value="P:peptidoglycan-protein cross-linking"/>
    <property type="evidence" value="ECO:0007669"/>
    <property type="project" value="TreeGrafter"/>
</dbReference>
<keyword evidence="8" id="KW-0961">Cell wall biogenesis/degradation</keyword>
<gene>
    <name evidence="10" type="ORF">LCGC14_0644480</name>
</gene>
<comment type="similarity">
    <text evidence="2">Belongs to the YkuD family.</text>
</comment>
<dbReference type="CDD" id="cd16913">
    <property type="entry name" value="YkuD_like"/>
    <property type="match status" value="1"/>
</dbReference>
<dbReference type="CDD" id="cd00118">
    <property type="entry name" value="LysM"/>
    <property type="match status" value="1"/>
</dbReference>
<accession>A0A0F9TJZ0</accession>
<dbReference type="PANTHER" id="PTHR30582">
    <property type="entry name" value="L,D-TRANSPEPTIDASE"/>
    <property type="match status" value="1"/>
</dbReference>
<dbReference type="GO" id="GO:0008360">
    <property type="term" value="P:regulation of cell shape"/>
    <property type="evidence" value="ECO:0007669"/>
    <property type="project" value="UniProtKB-KW"/>
</dbReference>
<evidence type="ECO:0000256" key="2">
    <source>
        <dbReference type="ARBA" id="ARBA00005992"/>
    </source>
</evidence>
<dbReference type="PROSITE" id="PS52029">
    <property type="entry name" value="LD_TPASE"/>
    <property type="match status" value="1"/>
</dbReference>
<keyword evidence="5" id="KW-0378">Hydrolase</keyword>
<dbReference type="EMBL" id="LAZR01001174">
    <property type="protein sequence ID" value="KKN49286.1"/>
    <property type="molecule type" value="Genomic_DNA"/>
</dbReference>
<evidence type="ECO:0000259" key="9">
    <source>
        <dbReference type="PROSITE" id="PS52029"/>
    </source>
</evidence>
<evidence type="ECO:0000256" key="5">
    <source>
        <dbReference type="ARBA" id="ARBA00022801"/>
    </source>
</evidence>
<reference evidence="10" key="1">
    <citation type="journal article" date="2015" name="Nature">
        <title>Complex archaea that bridge the gap between prokaryotes and eukaryotes.</title>
        <authorList>
            <person name="Spang A."/>
            <person name="Saw J.H."/>
            <person name="Jorgensen S.L."/>
            <person name="Zaremba-Niedzwiedzka K."/>
            <person name="Martijn J."/>
            <person name="Lind A.E."/>
            <person name="van Eijk R."/>
            <person name="Schleper C."/>
            <person name="Guy L."/>
            <person name="Ettema T.J."/>
        </authorList>
    </citation>
    <scope>NUCLEOTIDE SEQUENCE</scope>
</reference>
<protein>
    <recommendedName>
        <fullName evidence="9">L,D-TPase catalytic domain-containing protein</fullName>
    </recommendedName>
</protein>
<keyword evidence="7" id="KW-0573">Peptidoglycan synthesis</keyword>
<evidence type="ECO:0000256" key="8">
    <source>
        <dbReference type="ARBA" id="ARBA00023316"/>
    </source>
</evidence>
<dbReference type="GO" id="GO:0071555">
    <property type="term" value="P:cell wall organization"/>
    <property type="evidence" value="ECO:0007669"/>
    <property type="project" value="UniProtKB-KW"/>
</dbReference>
<dbReference type="Gene3D" id="2.40.440.10">
    <property type="entry name" value="L,D-transpeptidase catalytic domain-like"/>
    <property type="match status" value="1"/>
</dbReference>
<evidence type="ECO:0000256" key="3">
    <source>
        <dbReference type="ARBA" id="ARBA00022676"/>
    </source>
</evidence>
<dbReference type="PANTHER" id="PTHR30582:SF24">
    <property type="entry name" value="L,D-TRANSPEPTIDASE ERFK_SRFK-RELATED"/>
    <property type="match status" value="1"/>
</dbReference>
<keyword evidence="6" id="KW-0133">Cell shape</keyword>
<dbReference type="UniPathway" id="UPA00219"/>
<comment type="pathway">
    <text evidence="1">Cell wall biogenesis; peptidoglycan biosynthesis.</text>
</comment>
<keyword evidence="3" id="KW-0328">Glycosyltransferase</keyword>
<dbReference type="AlphaFoldDB" id="A0A0F9TJZ0"/>
<organism evidence="10">
    <name type="scientific">marine sediment metagenome</name>
    <dbReference type="NCBI Taxonomy" id="412755"/>
    <lineage>
        <taxon>unclassified sequences</taxon>
        <taxon>metagenomes</taxon>
        <taxon>ecological metagenomes</taxon>
    </lineage>
</organism>
<dbReference type="Pfam" id="PF03734">
    <property type="entry name" value="YkuD"/>
    <property type="match status" value="1"/>
</dbReference>
<name>A0A0F9TJZ0_9ZZZZ</name>
<evidence type="ECO:0000256" key="4">
    <source>
        <dbReference type="ARBA" id="ARBA00022679"/>
    </source>
</evidence>
<dbReference type="InterPro" id="IPR005490">
    <property type="entry name" value="LD_TPept_cat_dom"/>
</dbReference>
<keyword evidence="4" id="KW-0808">Transferase</keyword>
<sequence>MLHVFITLIMGLVVTTAHATTFELQDANTRVVGHNIIVYSHHEDTLLDIGRAFDVGYEEIVGANPGVDPWLPGENQRVIVPNRFILPDAPHVGIVINLAEMRLYYYPKPNQYERQKVITHPIGVGREGWTTPLGKTQIIQRIKDPTWTPPASIKAEHLQKGDPLPNVVAAGPNNPLGAYAMRLGMPGYLLHGTNKPYGVGMRVSHGCIRLFPEDIEHLFGIVTVNTPVHILYQPDKAGLLDGELYLEAHDVQSDFDQRQGNNMTSMVSAILKAQDHLLSDADFPFAEQIVNKHTGLARRVNQPEEAIVTNVWFVHTGLTQNARAKLAQASTRLNLNDAFWPLKNAADGEVILGPFDTQQQADDIVKALKEVTNISAWTAQVSSDAM</sequence>
<evidence type="ECO:0000313" key="10">
    <source>
        <dbReference type="EMBL" id="KKN49286.1"/>
    </source>
</evidence>
<dbReference type="SUPFAM" id="SSF141523">
    <property type="entry name" value="L,D-transpeptidase catalytic domain-like"/>
    <property type="match status" value="1"/>
</dbReference>
<comment type="caution">
    <text evidence="10">The sequence shown here is derived from an EMBL/GenBank/DDBJ whole genome shotgun (WGS) entry which is preliminary data.</text>
</comment>
<dbReference type="GO" id="GO:0071972">
    <property type="term" value="F:peptidoglycan L,D-transpeptidase activity"/>
    <property type="evidence" value="ECO:0007669"/>
    <property type="project" value="TreeGrafter"/>
</dbReference>
<feature type="domain" description="L,D-TPase catalytic" evidence="9">
    <location>
        <begin position="92"/>
        <end position="231"/>
    </location>
</feature>
<dbReference type="InterPro" id="IPR018392">
    <property type="entry name" value="LysM"/>
</dbReference>
<proteinExistence type="inferred from homology"/>
<dbReference type="InterPro" id="IPR038063">
    <property type="entry name" value="Transpep_catalytic_dom"/>
</dbReference>
<evidence type="ECO:0000256" key="1">
    <source>
        <dbReference type="ARBA" id="ARBA00004752"/>
    </source>
</evidence>
<evidence type="ECO:0000256" key="6">
    <source>
        <dbReference type="ARBA" id="ARBA00022960"/>
    </source>
</evidence>